<evidence type="ECO:0000313" key="2">
    <source>
        <dbReference type="EMBL" id="GIM90512.1"/>
    </source>
</evidence>
<comment type="caution">
    <text evidence="2">The sequence shown here is derived from an EMBL/GenBank/DDBJ whole genome shotgun (WGS) entry which is preliminary data.</text>
</comment>
<feature type="compositionally biased region" description="Low complexity" evidence="1">
    <location>
        <begin position="390"/>
        <end position="404"/>
    </location>
</feature>
<accession>A0A919VZT9</accession>
<dbReference type="Gene3D" id="1.25.40.10">
    <property type="entry name" value="Tetratricopeptide repeat domain"/>
    <property type="match status" value="1"/>
</dbReference>
<organism evidence="2 3">
    <name type="scientific">Paractinoplanes toevensis</name>
    <dbReference type="NCBI Taxonomy" id="571911"/>
    <lineage>
        <taxon>Bacteria</taxon>
        <taxon>Bacillati</taxon>
        <taxon>Actinomycetota</taxon>
        <taxon>Actinomycetes</taxon>
        <taxon>Micromonosporales</taxon>
        <taxon>Micromonosporaceae</taxon>
        <taxon>Paractinoplanes</taxon>
    </lineage>
</organism>
<feature type="compositionally biased region" description="Polar residues" evidence="1">
    <location>
        <begin position="413"/>
        <end position="425"/>
    </location>
</feature>
<evidence type="ECO:0000256" key="1">
    <source>
        <dbReference type="SAM" id="MobiDB-lite"/>
    </source>
</evidence>
<proteinExistence type="predicted"/>
<feature type="region of interest" description="Disordered" evidence="1">
    <location>
        <begin position="359"/>
        <end position="434"/>
    </location>
</feature>
<sequence length="434" mass="48619">MRTADELWDLLQQAVRMPYGAARIALIEQILRQVDEAGDADLAFTTRLMATTSYVHGGEKVKSFVTFSWCVSDFDRNPAPHHQRHMHTLLWQFKYMVNGLRQFPEIPLARTFALLDDMERRYREGGHSMQVVHKHRYIAANHLGHADEADEWYARWQAAPRDSLSDCIGCDPDDVAAYLNSRGRYAEVIELAEPVLAGELTCTEQPQGILRQLTEAYLHTGELEKAADAHRRSYRLERDNIANLWDVGLHIAFCGRTGNEHRGLEMLQRHIDWLAKAPSPAAEMHFAADSAMLLRRLTELGHGDLTVRRQGHEETPVAALATELADRATAIAARFDTRNGNDYQSRLIAETIAAEPYGVEVPLSPTAGRPGPRSSRSPSRPPRSRPPPGRASCSTWPTSSSTSSGRKPWRPPSTCSWSASGSRPTRCSRPGSRR</sequence>
<evidence type="ECO:0000313" key="3">
    <source>
        <dbReference type="Proteomes" id="UP000677082"/>
    </source>
</evidence>
<gene>
    <name evidence="2" type="ORF">Ato02nite_023050</name>
</gene>
<dbReference type="InterPro" id="IPR011990">
    <property type="entry name" value="TPR-like_helical_dom_sf"/>
</dbReference>
<dbReference type="Proteomes" id="UP000677082">
    <property type="component" value="Unassembled WGS sequence"/>
</dbReference>
<protein>
    <recommendedName>
        <fullName evidence="4">Tetratricopeptide repeat protein</fullName>
    </recommendedName>
</protein>
<name>A0A919VZT9_9ACTN</name>
<feature type="compositionally biased region" description="Pro residues" evidence="1">
    <location>
        <begin position="379"/>
        <end position="389"/>
    </location>
</feature>
<dbReference type="EMBL" id="BOQN01000031">
    <property type="protein sequence ID" value="GIM90512.1"/>
    <property type="molecule type" value="Genomic_DNA"/>
</dbReference>
<dbReference type="RefSeq" id="WP_213006448.1">
    <property type="nucleotide sequence ID" value="NZ_BOQN01000031.1"/>
</dbReference>
<evidence type="ECO:0008006" key="4">
    <source>
        <dbReference type="Google" id="ProtNLM"/>
    </source>
</evidence>
<dbReference type="AlphaFoldDB" id="A0A919VZT9"/>
<keyword evidence="3" id="KW-1185">Reference proteome</keyword>
<feature type="compositionally biased region" description="Low complexity" evidence="1">
    <location>
        <begin position="364"/>
        <end position="378"/>
    </location>
</feature>
<reference evidence="2 3" key="1">
    <citation type="submission" date="2021-03" db="EMBL/GenBank/DDBJ databases">
        <title>Whole genome shotgun sequence of Actinoplanes toevensis NBRC 105298.</title>
        <authorList>
            <person name="Komaki H."/>
            <person name="Tamura T."/>
        </authorList>
    </citation>
    <scope>NUCLEOTIDE SEQUENCE [LARGE SCALE GENOMIC DNA]</scope>
    <source>
        <strain evidence="2 3">NBRC 105298</strain>
    </source>
</reference>